<reference evidence="4 5" key="1">
    <citation type="submission" date="2017-10" db="EMBL/GenBank/DDBJ databases">
        <title>The new phylogeny of genus Mycobacterium.</title>
        <authorList>
            <person name="Tortoli E."/>
            <person name="Trovato A."/>
            <person name="Cirillo D.M."/>
        </authorList>
    </citation>
    <scope>NUCLEOTIDE SEQUENCE [LARGE SCALE GENOMIC DNA]</scope>
    <source>
        <strain evidence="4 5">CCUG37673</strain>
    </source>
</reference>
<dbReference type="AlphaFoldDB" id="A0A2A7N9Z6"/>
<dbReference type="EMBL" id="PDCP01000009">
    <property type="protein sequence ID" value="PEG40690.1"/>
    <property type="molecule type" value="Genomic_DNA"/>
</dbReference>
<dbReference type="PROSITE" id="PS00061">
    <property type="entry name" value="ADH_SHORT"/>
    <property type="match status" value="1"/>
</dbReference>
<dbReference type="Pfam" id="PF13561">
    <property type="entry name" value="adh_short_C2"/>
    <property type="match status" value="1"/>
</dbReference>
<dbReference type="Proteomes" id="UP000465302">
    <property type="component" value="Unassembled WGS sequence"/>
</dbReference>
<evidence type="ECO:0000313" key="5">
    <source>
        <dbReference type="Proteomes" id="UP000220914"/>
    </source>
</evidence>
<keyword evidence="2" id="KW-0560">Oxidoreductase</keyword>
<name>A0A2A7N9Z6_MYCAG</name>
<dbReference type="Gene3D" id="3.40.50.720">
    <property type="entry name" value="NAD(P)-binding Rossmann-like Domain"/>
    <property type="match status" value="1"/>
</dbReference>
<protein>
    <submittedName>
        <fullName evidence="3">2,3-dihydro-2,3-dihydroxybenzoate dehydrogenase</fullName>
    </submittedName>
</protein>
<dbReference type="RefSeq" id="WP_097939370.1">
    <property type="nucleotide sequence ID" value="NZ_BLKS01000001.1"/>
</dbReference>
<comment type="similarity">
    <text evidence="1">Belongs to the short-chain dehydrogenases/reductases (SDR) family.</text>
</comment>
<dbReference type="InterPro" id="IPR020904">
    <property type="entry name" value="Sc_DH/Rdtase_CS"/>
</dbReference>
<dbReference type="InterPro" id="IPR002347">
    <property type="entry name" value="SDR_fam"/>
</dbReference>
<dbReference type="Proteomes" id="UP000220914">
    <property type="component" value="Unassembled WGS sequence"/>
</dbReference>
<dbReference type="PRINTS" id="PR00080">
    <property type="entry name" value="SDRFAMILY"/>
</dbReference>
<accession>A0A2A7N9Z6</accession>
<dbReference type="FunFam" id="3.40.50.720:FF:000084">
    <property type="entry name" value="Short-chain dehydrogenase reductase"/>
    <property type="match status" value="1"/>
</dbReference>
<dbReference type="SUPFAM" id="SSF51735">
    <property type="entry name" value="NAD(P)-binding Rossmann-fold domains"/>
    <property type="match status" value="1"/>
</dbReference>
<dbReference type="CDD" id="cd05233">
    <property type="entry name" value="SDR_c"/>
    <property type="match status" value="1"/>
</dbReference>
<organism evidence="4 5">
    <name type="scientific">Mycolicibacterium agri</name>
    <name type="common">Mycobacterium agri</name>
    <dbReference type="NCBI Taxonomy" id="36811"/>
    <lineage>
        <taxon>Bacteria</taxon>
        <taxon>Bacillati</taxon>
        <taxon>Actinomycetota</taxon>
        <taxon>Actinomycetes</taxon>
        <taxon>Mycobacteriales</taxon>
        <taxon>Mycobacteriaceae</taxon>
        <taxon>Mycolicibacterium</taxon>
    </lineage>
</organism>
<dbReference type="OrthoDB" id="9787298at2"/>
<evidence type="ECO:0000313" key="3">
    <source>
        <dbReference type="EMBL" id="GFG49371.1"/>
    </source>
</evidence>
<dbReference type="PANTHER" id="PTHR24321">
    <property type="entry name" value="DEHYDROGENASES, SHORT CHAIN"/>
    <property type="match status" value="1"/>
</dbReference>
<reference evidence="3 6" key="2">
    <citation type="journal article" date="2019" name="Emerg. Microbes Infect.">
        <title>Comprehensive subspecies identification of 175 nontuberculous mycobacteria species based on 7547 genomic profiles.</title>
        <authorList>
            <person name="Matsumoto Y."/>
            <person name="Kinjo T."/>
            <person name="Motooka D."/>
            <person name="Nabeya D."/>
            <person name="Jung N."/>
            <person name="Uechi K."/>
            <person name="Horii T."/>
            <person name="Iida T."/>
            <person name="Fujita J."/>
            <person name="Nakamura S."/>
        </authorList>
    </citation>
    <scope>NUCLEOTIDE SEQUENCE [LARGE SCALE GENOMIC DNA]</scope>
    <source>
        <strain evidence="3 6">JCM 6377</strain>
    </source>
</reference>
<gene>
    <name evidence="4" type="ORF">CQY20_07105</name>
    <name evidence="3" type="ORF">MAGR_08120</name>
</gene>
<evidence type="ECO:0000256" key="1">
    <source>
        <dbReference type="ARBA" id="ARBA00006484"/>
    </source>
</evidence>
<reference evidence="3" key="3">
    <citation type="submission" date="2020-02" db="EMBL/GenBank/DDBJ databases">
        <authorList>
            <person name="Matsumoto Y."/>
            <person name="Motooka D."/>
            <person name="Nakamura S."/>
        </authorList>
    </citation>
    <scope>NUCLEOTIDE SEQUENCE</scope>
    <source>
        <strain evidence="3">JCM 6377</strain>
    </source>
</reference>
<keyword evidence="5" id="KW-1185">Reference proteome</keyword>
<dbReference type="EMBL" id="BLKS01000001">
    <property type="protein sequence ID" value="GFG49371.1"/>
    <property type="molecule type" value="Genomic_DNA"/>
</dbReference>
<dbReference type="GO" id="GO:0016491">
    <property type="term" value="F:oxidoreductase activity"/>
    <property type="evidence" value="ECO:0007669"/>
    <property type="project" value="UniProtKB-KW"/>
</dbReference>
<dbReference type="PRINTS" id="PR00081">
    <property type="entry name" value="GDHRDH"/>
</dbReference>
<evidence type="ECO:0000313" key="4">
    <source>
        <dbReference type="EMBL" id="PEG40690.1"/>
    </source>
</evidence>
<comment type="caution">
    <text evidence="4">The sequence shown here is derived from an EMBL/GenBank/DDBJ whole genome shotgun (WGS) entry which is preliminary data.</text>
</comment>
<proteinExistence type="inferred from homology"/>
<sequence>MTDKGSKFAGEPVLITGGAGGMGEAMARRLATSGARVAIVDLKPDAVMDAAARMQDDGLDVIGVPADTTDEDAMAAAVAETVRNFGSLYGLITAAGIRQTAARFTDIELTLWRTIMEVNLTGTFVAIRAATPELVATKGAIVTVASVTAAAARMNQSAYATSKAAVLHLTKQVALELAGSGVRANCLCPGVTSTAMIEQAVRTDGPGVLDAKLKGSLEQFRPGIPLGRLAEPDDQAAAAEYLLSKDSAFITGIGLYVDGGVSMLG</sequence>
<evidence type="ECO:0000313" key="6">
    <source>
        <dbReference type="Proteomes" id="UP000465302"/>
    </source>
</evidence>
<dbReference type="PANTHER" id="PTHR24321:SF8">
    <property type="entry name" value="ESTRADIOL 17-BETA-DEHYDROGENASE 8-RELATED"/>
    <property type="match status" value="1"/>
</dbReference>
<dbReference type="InterPro" id="IPR036291">
    <property type="entry name" value="NAD(P)-bd_dom_sf"/>
</dbReference>
<evidence type="ECO:0000256" key="2">
    <source>
        <dbReference type="ARBA" id="ARBA00023002"/>
    </source>
</evidence>